<comment type="caution">
    <text evidence="1">The sequence shown here is derived from an EMBL/GenBank/DDBJ whole genome shotgun (WGS) entry which is preliminary data.</text>
</comment>
<organism evidence="1 2">
    <name type="scientific">Trichocladium antarcticum</name>
    <dbReference type="NCBI Taxonomy" id="1450529"/>
    <lineage>
        <taxon>Eukaryota</taxon>
        <taxon>Fungi</taxon>
        <taxon>Dikarya</taxon>
        <taxon>Ascomycota</taxon>
        <taxon>Pezizomycotina</taxon>
        <taxon>Sordariomycetes</taxon>
        <taxon>Sordariomycetidae</taxon>
        <taxon>Sordariales</taxon>
        <taxon>Chaetomiaceae</taxon>
        <taxon>Trichocladium</taxon>
    </lineage>
</organism>
<dbReference type="EMBL" id="MU853402">
    <property type="protein sequence ID" value="KAK4137369.1"/>
    <property type="molecule type" value="Genomic_DNA"/>
</dbReference>
<gene>
    <name evidence="1" type="ORF">BT67DRAFT_459985</name>
</gene>
<reference evidence="1" key="2">
    <citation type="submission" date="2023-05" db="EMBL/GenBank/DDBJ databases">
        <authorList>
            <consortium name="Lawrence Berkeley National Laboratory"/>
            <person name="Steindorff A."/>
            <person name="Hensen N."/>
            <person name="Bonometti L."/>
            <person name="Westerberg I."/>
            <person name="Brannstrom I.O."/>
            <person name="Guillou S."/>
            <person name="Cros-Aarteil S."/>
            <person name="Calhoun S."/>
            <person name="Haridas S."/>
            <person name="Kuo A."/>
            <person name="Mondo S."/>
            <person name="Pangilinan J."/>
            <person name="Riley R."/>
            <person name="Labutti K."/>
            <person name="Andreopoulos B."/>
            <person name="Lipzen A."/>
            <person name="Chen C."/>
            <person name="Yanf M."/>
            <person name="Daum C."/>
            <person name="Ng V."/>
            <person name="Clum A."/>
            <person name="Ohm R."/>
            <person name="Martin F."/>
            <person name="Silar P."/>
            <person name="Natvig D."/>
            <person name="Lalanne C."/>
            <person name="Gautier V."/>
            <person name="Ament-Velasquez S.L."/>
            <person name="Kruys A."/>
            <person name="Hutchinson M.I."/>
            <person name="Powell A.J."/>
            <person name="Barry K."/>
            <person name="Miller A.N."/>
            <person name="Grigoriev I.V."/>
            <person name="Debuchy R."/>
            <person name="Gladieux P."/>
            <person name="Thoren M.H."/>
            <person name="Johannesson H."/>
        </authorList>
    </citation>
    <scope>NUCLEOTIDE SEQUENCE</scope>
    <source>
        <strain evidence="1">CBS 123565</strain>
    </source>
</reference>
<name>A0AAN6UR16_9PEZI</name>
<dbReference type="Proteomes" id="UP001304895">
    <property type="component" value="Unassembled WGS sequence"/>
</dbReference>
<reference evidence="1" key="1">
    <citation type="journal article" date="2023" name="Mol. Phylogenet. Evol.">
        <title>Genome-scale phylogeny and comparative genomics of the fungal order Sordariales.</title>
        <authorList>
            <person name="Hensen N."/>
            <person name="Bonometti L."/>
            <person name="Westerberg I."/>
            <person name="Brannstrom I.O."/>
            <person name="Guillou S."/>
            <person name="Cros-Aarteil S."/>
            <person name="Calhoun S."/>
            <person name="Haridas S."/>
            <person name="Kuo A."/>
            <person name="Mondo S."/>
            <person name="Pangilinan J."/>
            <person name="Riley R."/>
            <person name="LaButti K."/>
            <person name="Andreopoulos B."/>
            <person name="Lipzen A."/>
            <person name="Chen C."/>
            <person name="Yan M."/>
            <person name="Daum C."/>
            <person name="Ng V."/>
            <person name="Clum A."/>
            <person name="Steindorff A."/>
            <person name="Ohm R.A."/>
            <person name="Martin F."/>
            <person name="Silar P."/>
            <person name="Natvig D.O."/>
            <person name="Lalanne C."/>
            <person name="Gautier V."/>
            <person name="Ament-Velasquez S.L."/>
            <person name="Kruys A."/>
            <person name="Hutchinson M.I."/>
            <person name="Powell A.J."/>
            <person name="Barry K."/>
            <person name="Miller A.N."/>
            <person name="Grigoriev I.V."/>
            <person name="Debuchy R."/>
            <person name="Gladieux P."/>
            <person name="Hiltunen Thoren M."/>
            <person name="Johannesson H."/>
        </authorList>
    </citation>
    <scope>NUCLEOTIDE SEQUENCE</scope>
    <source>
        <strain evidence="1">CBS 123565</strain>
    </source>
</reference>
<proteinExistence type="predicted"/>
<accession>A0AAN6UR16</accession>
<sequence length="83" mass="8599">MRLPRRLHDLPTVDLLFAFSAAAGPAGAHLSTPTFLFTSFSSRPVLSSPTTTIIPFPSSIAPWTGAGSRGGSIKGGEACKDTP</sequence>
<evidence type="ECO:0000313" key="1">
    <source>
        <dbReference type="EMBL" id="KAK4137369.1"/>
    </source>
</evidence>
<evidence type="ECO:0000313" key="2">
    <source>
        <dbReference type="Proteomes" id="UP001304895"/>
    </source>
</evidence>
<dbReference type="AlphaFoldDB" id="A0AAN6UR16"/>
<keyword evidence="2" id="KW-1185">Reference proteome</keyword>
<protein>
    <submittedName>
        <fullName evidence="1">Uncharacterized protein</fullName>
    </submittedName>
</protein>